<evidence type="ECO:0000313" key="1">
    <source>
        <dbReference type="EMBL" id="MFC4014132.1"/>
    </source>
</evidence>
<reference evidence="2" key="1">
    <citation type="journal article" date="2019" name="Int. J. Syst. Evol. Microbiol.">
        <title>The Global Catalogue of Microorganisms (GCM) 10K type strain sequencing project: providing services to taxonomists for standard genome sequencing and annotation.</title>
        <authorList>
            <consortium name="The Broad Institute Genomics Platform"/>
            <consortium name="The Broad Institute Genome Sequencing Center for Infectious Disease"/>
            <person name="Wu L."/>
            <person name="Ma J."/>
        </authorList>
    </citation>
    <scope>NUCLEOTIDE SEQUENCE [LARGE SCALE GENOMIC DNA]</scope>
    <source>
        <strain evidence="2">TBRC 1276</strain>
    </source>
</reference>
<comment type="caution">
    <text evidence="1">The sequence shown here is derived from an EMBL/GenBank/DDBJ whole genome shotgun (WGS) entry which is preliminary data.</text>
</comment>
<dbReference type="EMBL" id="JBHSBI010000032">
    <property type="protein sequence ID" value="MFC4014132.1"/>
    <property type="molecule type" value="Genomic_DNA"/>
</dbReference>
<gene>
    <name evidence="1" type="ORF">ACFOY2_43380</name>
</gene>
<protein>
    <submittedName>
        <fullName evidence="1">Uncharacterized protein</fullName>
    </submittedName>
</protein>
<dbReference type="RefSeq" id="WP_379533981.1">
    <property type="nucleotide sequence ID" value="NZ_JBHSBI010000032.1"/>
</dbReference>
<dbReference type="Proteomes" id="UP001595851">
    <property type="component" value="Unassembled WGS sequence"/>
</dbReference>
<evidence type="ECO:0000313" key="2">
    <source>
        <dbReference type="Proteomes" id="UP001595851"/>
    </source>
</evidence>
<accession>A0ABV8GJJ8</accession>
<organism evidence="1 2">
    <name type="scientific">Nonomuraea purpurea</name>
    <dbReference type="NCBI Taxonomy" id="1849276"/>
    <lineage>
        <taxon>Bacteria</taxon>
        <taxon>Bacillati</taxon>
        <taxon>Actinomycetota</taxon>
        <taxon>Actinomycetes</taxon>
        <taxon>Streptosporangiales</taxon>
        <taxon>Streptosporangiaceae</taxon>
        <taxon>Nonomuraea</taxon>
    </lineage>
</organism>
<sequence length="271" mass="29781">MGLSPRAAALASLRFLDDRWRAGRGEVASSPEAQVHVTPVHPFGLADISCPGKVRRAMGRTPRPPGRQPCRLLLSGMAHPRTRPFQEMPLAQADAWTDLRHILEADLRYRMRKLATGGLQALFADLNVSVHFDGEILEVDTRCQTELGSFDSLVLMPTLLCNRIVLLVSDPVVLLYPAFSAKSWDRCRSCTARDLRSVVGGNSLGLLEDLREPRTLEELACRYNQDLLVVRRDLAVLEADGLLSVCPGAAESYELSRLAVLLMGSSCSSCT</sequence>
<proteinExistence type="predicted"/>
<name>A0ABV8GJJ8_9ACTN</name>
<keyword evidence="2" id="KW-1185">Reference proteome</keyword>